<dbReference type="SMART" id="SM00418">
    <property type="entry name" value="HTH_ARSR"/>
    <property type="match status" value="1"/>
</dbReference>
<proteinExistence type="predicted"/>
<feature type="domain" description="HTH arsR-type" evidence="4">
    <location>
        <begin position="9"/>
        <end position="104"/>
    </location>
</feature>
<dbReference type="PATRIC" id="fig|1265819.5.peg.392"/>
<evidence type="ECO:0000313" key="5">
    <source>
        <dbReference type="EMBL" id="EUJ24627.1"/>
    </source>
</evidence>
<dbReference type="GO" id="GO:0003700">
    <property type="term" value="F:DNA-binding transcription factor activity"/>
    <property type="evidence" value="ECO:0007669"/>
    <property type="project" value="InterPro"/>
</dbReference>
<gene>
    <name evidence="5" type="ORF">PGRAN_01960</name>
</gene>
<keyword evidence="2" id="KW-0238">DNA-binding</keyword>
<sequence>MCYDTFMKNNNQNTEQLLVLFQALGDPIRLDIFRCLLQKGEQRVTSDTYDVSKSTMSHHIKLLKEAGLVHVRKEGTTHIYSPNQDLLKQYPAFFSIFSNLHVEK</sequence>
<dbReference type="CDD" id="cd00090">
    <property type="entry name" value="HTH_ARSR"/>
    <property type="match status" value="1"/>
</dbReference>
<dbReference type="SUPFAM" id="SSF46785">
    <property type="entry name" value="Winged helix' DNA-binding domain"/>
    <property type="match status" value="1"/>
</dbReference>
<dbReference type="InterPro" id="IPR036390">
    <property type="entry name" value="WH_DNA-bd_sf"/>
</dbReference>
<dbReference type="PANTHER" id="PTHR33154">
    <property type="entry name" value="TRANSCRIPTIONAL REGULATOR, ARSR FAMILY"/>
    <property type="match status" value="1"/>
</dbReference>
<evidence type="ECO:0000313" key="6">
    <source>
        <dbReference type="Proteomes" id="UP000019253"/>
    </source>
</evidence>
<dbReference type="InterPro" id="IPR051081">
    <property type="entry name" value="HTH_MetalResp_TranReg"/>
</dbReference>
<evidence type="ECO:0000259" key="4">
    <source>
        <dbReference type="PROSITE" id="PS50987"/>
    </source>
</evidence>
<dbReference type="Proteomes" id="UP000019253">
    <property type="component" value="Unassembled WGS sequence"/>
</dbReference>
<dbReference type="STRING" id="1265819.PGRAN_01960"/>
<dbReference type="EMBL" id="AODD01000002">
    <property type="protein sequence ID" value="EUJ24627.1"/>
    <property type="molecule type" value="Genomic_DNA"/>
</dbReference>
<comment type="caution">
    <text evidence="5">The sequence shown here is derived from an EMBL/GenBank/DDBJ whole genome shotgun (WGS) entry which is preliminary data.</text>
</comment>
<dbReference type="AlphaFoldDB" id="W7BFB0"/>
<dbReference type="PROSITE" id="PS50987">
    <property type="entry name" value="HTH_ARSR_2"/>
    <property type="match status" value="1"/>
</dbReference>
<dbReference type="PANTHER" id="PTHR33154:SF25">
    <property type="entry name" value="LMO0101 PROTEIN"/>
    <property type="match status" value="1"/>
</dbReference>
<evidence type="ECO:0000256" key="3">
    <source>
        <dbReference type="ARBA" id="ARBA00023163"/>
    </source>
</evidence>
<dbReference type="Pfam" id="PF12840">
    <property type="entry name" value="HTH_20"/>
    <property type="match status" value="1"/>
</dbReference>
<dbReference type="NCBIfam" id="NF033788">
    <property type="entry name" value="HTH_metalloreg"/>
    <property type="match status" value="1"/>
</dbReference>
<protein>
    <submittedName>
        <fullName evidence="5">ArsR family transcriptional regulator</fullName>
    </submittedName>
</protein>
<accession>W7BFB0</accession>
<organism evidence="5 6">
    <name type="scientific">Listeria grandensis FSL F6-0971</name>
    <dbReference type="NCBI Taxonomy" id="1265819"/>
    <lineage>
        <taxon>Bacteria</taxon>
        <taxon>Bacillati</taxon>
        <taxon>Bacillota</taxon>
        <taxon>Bacilli</taxon>
        <taxon>Bacillales</taxon>
        <taxon>Listeriaceae</taxon>
        <taxon>Listeria</taxon>
    </lineage>
</organism>
<dbReference type="GO" id="GO:0003677">
    <property type="term" value="F:DNA binding"/>
    <property type="evidence" value="ECO:0007669"/>
    <property type="project" value="UniProtKB-KW"/>
</dbReference>
<dbReference type="InterPro" id="IPR011991">
    <property type="entry name" value="ArsR-like_HTH"/>
</dbReference>
<dbReference type="Gene3D" id="1.10.10.10">
    <property type="entry name" value="Winged helix-like DNA-binding domain superfamily/Winged helix DNA-binding domain"/>
    <property type="match status" value="1"/>
</dbReference>
<dbReference type="PRINTS" id="PR00778">
    <property type="entry name" value="HTHARSR"/>
</dbReference>
<name>W7BFB0_9LIST</name>
<dbReference type="InterPro" id="IPR036388">
    <property type="entry name" value="WH-like_DNA-bd_sf"/>
</dbReference>
<dbReference type="InterPro" id="IPR001845">
    <property type="entry name" value="HTH_ArsR_DNA-bd_dom"/>
</dbReference>
<keyword evidence="3" id="KW-0804">Transcription</keyword>
<reference evidence="5 6" key="1">
    <citation type="journal article" date="2014" name="Int. J. Syst. Evol. Microbiol.">
        <title>Listeria floridensis sp. nov., Listeria aquatica sp. nov., Listeria cornellensis sp. nov., Listeria riparia sp. nov. and Listeria grandensis sp. nov., from agricultural and natural environments.</title>
        <authorList>
            <person name="den Bakker H.C."/>
            <person name="Warchocki S."/>
            <person name="Wright E.M."/>
            <person name="Allred A.F."/>
            <person name="Ahlstrom C."/>
            <person name="Manuel C.S."/>
            <person name="Stasiewicz M.J."/>
            <person name="Burrell A."/>
            <person name="Roof S."/>
            <person name="Strawn L."/>
            <person name="Fortes E.D."/>
            <person name="Nightingale K.K."/>
            <person name="Kephart D."/>
            <person name="Wiedmann M."/>
        </authorList>
    </citation>
    <scope>NUCLEOTIDE SEQUENCE [LARGE SCALE GENOMIC DNA]</scope>
    <source>
        <strain evidence="6">FSL F6-971</strain>
    </source>
</reference>
<evidence type="ECO:0000256" key="2">
    <source>
        <dbReference type="ARBA" id="ARBA00023125"/>
    </source>
</evidence>
<keyword evidence="1" id="KW-0805">Transcription regulation</keyword>
<evidence type="ECO:0000256" key="1">
    <source>
        <dbReference type="ARBA" id="ARBA00023015"/>
    </source>
</evidence>
<keyword evidence="6" id="KW-1185">Reference proteome</keyword>